<dbReference type="PANTHER" id="PTHR48195:SF2">
    <property type="entry name" value="FRIEND VIRUS SUSCEPTIBILITY PROTEIN 1"/>
    <property type="match status" value="1"/>
</dbReference>
<accession>A0ABM1UH23</accession>
<feature type="coiled-coil region" evidence="1">
    <location>
        <begin position="88"/>
        <end position="167"/>
    </location>
</feature>
<keyword evidence="1" id="KW-0175">Coiled coil</keyword>
<dbReference type="InterPro" id="IPR053270">
    <property type="entry name" value="Fv1_restriction_factor"/>
</dbReference>
<dbReference type="GeneID" id="113457558"/>
<gene>
    <name evidence="4" type="primary">LOC113457558</name>
</gene>
<evidence type="ECO:0000313" key="3">
    <source>
        <dbReference type="Proteomes" id="UP000694915"/>
    </source>
</evidence>
<evidence type="ECO:0000256" key="2">
    <source>
        <dbReference type="SAM" id="MobiDB-lite"/>
    </source>
</evidence>
<sequence length="511" mass="57856">MNLLSIWSRLFNSPAPSTTATPSPGILENTESPWCELYYKLKEIEAFDYPDSPIVSDSGFDNLVYATFDSLGENKENNAAGWFLLLSLDKLIKDRNELRDQINQLQKMKKDNKELSDKNDQLQMRINSLKVSKCALEENFLASSHRARVVENQTEALIIRLAELQRKSTSQPQRVSAVKVRALVGKEWDPVTWDGDVWEDPIKAENFEPSDSQGLISPQEIVPSAPPLEILPSSPFTEEINPSLTAKPAVTFSEEDANQGNTDVLESPPIAPSRCITGPKAKQASRGEVESVAHEEVHYTTKELNVFAHSFKQKSGEYVWEWVLRVWDNGGRNIKLDQAEFIDMGPLSRDCRFNMEARTVKKGVKSLFEWLVEAFIKRWPTEKELEMPDLSWLSVDEGILRLREIAMLEWVYCVKSEPSQWEGPEDMPFTSPIRRKMVRGAPAHLKSFVVALFLVPNLRIGDAAAQLDELNAMGLIEPQGSRDQVAALNCPRHDDHNYHIGSIEKTMFIMA</sequence>
<reference evidence="4" key="1">
    <citation type="submission" date="2025-08" db="UniProtKB">
        <authorList>
            <consortium name="RefSeq"/>
        </authorList>
    </citation>
    <scope>IDENTIFICATION</scope>
</reference>
<dbReference type="Proteomes" id="UP000694915">
    <property type="component" value="Linkage group LG2"/>
</dbReference>
<evidence type="ECO:0000313" key="4">
    <source>
        <dbReference type="RefSeq" id="XP_026641285.1"/>
    </source>
</evidence>
<evidence type="ECO:0000256" key="1">
    <source>
        <dbReference type="SAM" id="Coils"/>
    </source>
</evidence>
<dbReference type="PANTHER" id="PTHR48195">
    <property type="entry name" value="FRIEND VIRUS SUSCEPTIBILITY PROTEIN 1"/>
    <property type="match status" value="1"/>
</dbReference>
<dbReference type="RefSeq" id="XP_026641285.1">
    <property type="nucleotide sequence ID" value="XM_026785484.1"/>
</dbReference>
<feature type="region of interest" description="Disordered" evidence="2">
    <location>
        <begin position="259"/>
        <end position="288"/>
    </location>
</feature>
<protein>
    <submittedName>
        <fullName evidence="4">Friend virus susceptibility protein 1-like</fullName>
    </submittedName>
</protein>
<proteinExistence type="predicted"/>
<name>A0ABM1UH23_MICOH</name>
<keyword evidence="3" id="KW-1185">Reference proteome</keyword>
<organism evidence="3 4">
    <name type="scientific">Microtus ochrogaster</name>
    <name type="common">Prairie vole</name>
    <dbReference type="NCBI Taxonomy" id="79684"/>
    <lineage>
        <taxon>Eukaryota</taxon>
        <taxon>Metazoa</taxon>
        <taxon>Chordata</taxon>
        <taxon>Craniata</taxon>
        <taxon>Vertebrata</taxon>
        <taxon>Euteleostomi</taxon>
        <taxon>Mammalia</taxon>
        <taxon>Eutheria</taxon>
        <taxon>Euarchontoglires</taxon>
        <taxon>Glires</taxon>
        <taxon>Rodentia</taxon>
        <taxon>Myomorpha</taxon>
        <taxon>Muroidea</taxon>
        <taxon>Cricetidae</taxon>
        <taxon>Arvicolinae</taxon>
        <taxon>Microtus</taxon>
    </lineage>
</organism>